<gene>
    <name evidence="2" type="ORF">pdam_00021961</name>
</gene>
<evidence type="ECO:0000313" key="3">
    <source>
        <dbReference type="Proteomes" id="UP000275408"/>
    </source>
</evidence>
<sequence>MQSRCRWCSRSGREKRRRTIVLKSVLELLPNPALKRVTVNFEKAIWIVLRKLLPNVEIQGSISQWSPSSWSVVMKSVRTNNDIDGWHLGLNRRASGKSQLPLYLLIRLLHREARRTSLQIRLISERKLRSVQKKKSSENPRPRSWDEFNSGAR</sequence>
<dbReference type="AlphaFoldDB" id="A0A3M6UE20"/>
<comment type="caution">
    <text evidence="2">The sequence shown here is derived from an EMBL/GenBank/DDBJ whole genome shotgun (WGS) entry which is preliminary data.</text>
</comment>
<feature type="non-terminal residue" evidence="2">
    <location>
        <position position="153"/>
    </location>
</feature>
<name>A0A3M6UE20_POCDA</name>
<proteinExistence type="predicted"/>
<organism evidence="2 3">
    <name type="scientific">Pocillopora damicornis</name>
    <name type="common">Cauliflower coral</name>
    <name type="synonym">Millepora damicornis</name>
    <dbReference type="NCBI Taxonomy" id="46731"/>
    <lineage>
        <taxon>Eukaryota</taxon>
        <taxon>Metazoa</taxon>
        <taxon>Cnidaria</taxon>
        <taxon>Anthozoa</taxon>
        <taxon>Hexacorallia</taxon>
        <taxon>Scleractinia</taxon>
        <taxon>Astrocoeniina</taxon>
        <taxon>Pocilloporidae</taxon>
        <taxon>Pocillopora</taxon>
    </lineage>
</organism>
<dbReference type="EMBL" id="RCHS01001716">
    <property type="protein sequence ID" value="RMX51819.1"/>
    <property type="molecule type" value="Genomic_DNA"/>
</dbReference>
<accession>A0A3M6UE20</accession>
<dbReference type="Proteomes" id="UP000275408">
    <property type="component" value="Unassembled WGS sequence"/>
</dbReference>
<keyword evidence="3" id="KW-1185">Reference proteome</keyword>
<dbReference type="OrthoDB" id="10051448at2759"/>
<feature type="region of interest" description="Disordered" evidence="1">
    <location>
        <begin position="131"/>
        <end position="153"/>
    </location>
</feature>
<protein>
    <submittedName>
        <fullName evidence="2">Uncharacterized protein</fullName>
    </submittedName>
</protein>
<evidence type="ECO:0000313" key="2">
    <source>
        <dbReference type="EMBL" id="RMX51819.1"/>
    </source>
</evidence>
<feature type="compositionally biased region" description="Basic and acidic residues" evidence="1">
    <location>
        <begin position="135"/>
        <end position="146"/>
    </location>
</feature>
<evidence type="ECO:0000256" key="1">
    <source>
        <dbReference type="SAM" id="MobiDB-lite"/>
    </source>
</evidence>
<reference evidence="2 3" key="1">
    <citation type="journal article" date="2018" name="Sci. Rep.">
        <title>Comparative analysis of the Pocillopora damicornis genome highlights role of immune system in coral evolution.</title>
        <authorList>
            <person name="Cunning R."/>
            <person name="Bay R.A."/>
            <person name="Gillette P."/>
            <person name="Baker A.C."/>
            <person name="Traylor-Knowles N."/>
        </authorList>
    </citation>
    <scope>NUCLEOTIDE SEQUENCE [LARGE SCALE GENOMIC DNA]</scope>
    <source>
        <strain evidence="2">RSMAS</strain>
        <tissue evidence="2">Whole animal</tissue>
    </source>
</reference>